<reference evidence="1" key="1">
    <citation type="submission" date="2020-03" db="EMBL/GenBank/DDBJ databases">
        <title>The deep terrestrial virosphere.</title>
        <authorList>
            <person name="Holmfeldt K."/>
            <person name="Nilsson E."/>
            <person name="Simone D."/>
            <person name="Lopez-Fernandez M."/>
            <person name="Wu X."/>
            <person name="de Brujin I."/>
            <person name="Lundin D."/>
            <person name="Andersson A."/>
            <person name="Bertilsson S."/>
            <person name="Dopson M."/>
        </authorList>
    </citation>
    <scope>NUCLEOTIDE SEQUENCE</scope>
    <source>
        <strain evidence="1">MM415A05268</strain>
    </source>
</reference>
<organism evidence="1">
    <name type="scientific">viral metagenome</name>
    <dbReference type="NCBI Taxonomy" id="1070528"/>
    <lineage>
        <taxon>unclassified sequences</taxon>
        <taxon>metagenomes</taxon>
        <taxon>organismal metagenomes</taxon>
    </lineage>
</organism>
<proteinExistence type="predicted"/>
<evidence type="ECO:0000313" key="1">
    <source>
        <dbReference type="EMBL" id="QJA68974.1"/>
    </source>
</evidence>
<dbReference type="EMBL" id="MT141666">
    <property type="protein sequence ID" value="QJA68974.1"/>
    <property type="molecule type" value="Genomic_DNA"/>
</dbReference>
<protein>
    <submittedName>
        <fullName evidence="1">Uncharacterized protein</fullName>
    </submittedName>
</protein>
<name>A0A6M3JFX2_9ZZZZ</name>
<dbReference type="AlphaFoldDB" id="A0A6M3JFX2"/>
<sequence length="83" mass="9795">MASLAELRQCCEELKIDCSEMTREDMENEIRTAFDKKYGRLKSYISIDKFSKTLLQFIIEEYDWVLKNKDGEVVALTDYKKGE</sequence>
<accession>A0A6M3JFX2</accession>
<gene>
    <name evidence="1" type="ORF">MM415A05268_0004</name>
</gene>